<evidence type="ECO:0000313" key="6">
    <source>
        <dbReference type="EMBL" id="KAF2019036.1"/>
    </source>
</evidence>
<feature type="compositionally biased region" description="Basic and acidic residues" evidence="4">
    <location>
        <begin position="245"/>
        <end position="261"/>
    </location>
</feature>
<sequence>MAEYWKSTPKYWCKFCSIYVRDTKFDRNQHDATGRHQGNIQRSLRGLHRDQEAEKRKQQRAKDEVARLNGIVAGGGSGGASSSKEGAASSSASASAPGNDTRVGAKPTFSRDAKQATMEDRKKQISQLAAMGVAVPESMRGELALAGEWQVVSEKVIGEEEKPLNKGVHKRKLDEAELEAQAAGELITKQKGWGKTFKSFPGKHGSADDDIDALFGKGKKPAVKEDPDVKSEQDVSGAPAIDSESGVKQEDGEAGDLKQEGGEGSSLANIPTQEEAEASAAAVKKEEDAPAPAVFFKKRKKIAR</sequence>
<dbReference type="PANTHER" id="PTHR13173:SF10">
    <property type="entry name" value="WW DOMAIN-BINDING PROTEIN 4"/>
    <property type="match status" value="1"/>
</dbReference>
<proteinExistence type="predicted"/>
<dbReference type="InterPro" id="IPR013085">
    <property type="entry name" value="U1-CZ_Znf_C2H2"/>
</dbReference>
<organism evidence="6 7">
    <name type="scientific">Aaosphaeria arxii CBS 175.79</name>
    <dbReference type="NCBI Taxonomy" id="1450172"/>
    <lineage>
        <taxon>Eukaryota</taxon>
        <taxon>Fungi</taxon>
        <taxon>Dikarya</taxon>
        <taxon>Ascomycota</taxon>
        <taxon>Pezizomycotina</taxon>
        <taxon>Dothideomycetes</taxon>
        <taxon>Pleosporomycetidae</taxon>
        <taxon>Pleosporales</taxon>
        <taxon>Pleosporales incertae sedis</taxon>
        <taxon>Aaosphaeria</taxon>
    </lineage>
</organism>
<dbReference type="GeneID" id="54284421"/>
<feature type="compositionally biased region" description="Basic and acidic residues" evidence="4">
    <location>
        <begin position="47"/>
        <end position="66"/>
    </location>
</feature>
<name>A0A6A5Y1B3_9PLEO</name>
<evidence type="ECO:0000259" key="5">
    <source>
        <dbReference type="Pfam" id="PF06220"/>
    </source>
</evidence>
<dbReference type="GO" id="GO:0008270">
    <property type="term" value="F:zinc ion binding"/>
    <property type="evidence" value="ECO:0007669"/>
    <property type="project" value="UniProtKB-KW"/>
</dbReference>
<dbReference type="GO" id="GO:0000398">
    <property type="term" value="P:mRNA splicing, via spliceosome"/>
    <property type="evidence" value="ECO:0007669"/>
    <property type="project" value="InterPro"/>
</dbReference>
<dbReference type="Pfam" id="PF06220">
    <property type="entry name" value="zf-U1"/>
    <property type="match status" value="1"/>
</dbReference>
<dbReference type="GO" id="GO:0003723">
    <property type="term" value="F:RNA binding"/>
    <property type="evidence" value="ECO:0007669"/>
    <property type="project" value="TreeGrafter"/>
</dbReference>
<evidence type="ECO:0000256" key="3">
    <source>
        <dbReference type="ARBA" id="ARBA00022833"/>
    </source>
</evidence>
<dbReference type="PANTHER" id="PTHR13173">
    <property type="entry name" value="WW DOMAIN BINDING PROTEIN 4"/>
    <property type="match status" value="1"/>
</dbReference>
<dbReference type="Gene3D" id="3.30.160.60">
    <property type="entry name" value="Classic Zinc Finger"/>
    <property type="match status" value="1"/>
</dbReference>
<protein>
    <recommendedName>
        <fullName evidence="5">U1-C C2H2-type zinc finger domain-containing protein</fullName>
    </recommendedName>
</protein>
<reference evidence="6" key="1">
    <citation type="journal article" date="2020" name="Stud. Mycol.">
        <title>101 Dothideomycetes genomes: a test case for predicting lifestyles and emergence of pathogens.</title>
        <authorList>
            <person name="Haridas S."/>
            <person name="Albert R."/>
            <person name="Binder M."/>
            <person name="Bloem J."/>
            <person name="Labutti K."/>
            <person name="Salamov A."/>
            <person name="Andreopoulos B."/>
            <person name="Baker S."/>
            <person name="Barry K."/>
            <person name="Bills G."/>
            <person name="Bluhm B."/>
            <person name="Cannon C."/>
            <person name="Castanera R."/>
            <person name="Culley D."/>
            <person name="Daum C."/>
            <person name="Ezra D."/>
            <person name="Gonzalez J."/>
            <person name="Henrissat B."/>
            <person name="Kuo A."/>
            <person name="Liang C."/>
            <person name="Lipzen A."/>
            <person name="Lutzoni F."/>
            <person name="Magnuson J."/>
            <person name="Mondo S."/>
            <person name="Nolan M."/>
            <person name="Ohm R."/>
            <person name="Pangilinan J."/>
            <person name="Park H.-J."/>
            <person name="Ramirez L."/>
            <person name="Alfaro M."/>
            <person name="Sun H."/>
            <person name="Tritt A."/>
            <person name="Yoshinaga Y."/>
            <person name="Zwiers L.-H."/>
            <person name="Turgeon B."/>
            <person name="Goodwin S."/>
            <person name="Spatafora J."/>
            <person name="Crous P."/>
            <person name="Grigoriev I."/>
        </authorList>
    </citation>
    <scope>NUCLEOTIDE SEQUENCE</scope>
    <source>
        <strain evidence="6">CBS 175.79</strain>
    </source>
</reference>
<feature type="domain" description="U1-C C2H2-type zinc finger" evidence="5">
    <location>
        <begin position="9"/>
        <end position="42"/>
    </location>
</feature>
<feature type="compositionally biased region" description="Low complexity" evidence="4">
    <location>
        <begin position="80"/>
        <end position="98"/>
    </location>
</feature>
<feature type="compositionally biased region" description="Basic and acidic residues" evidence="4">
    <location>
        <begin position="222"/>
        <end position="233"/>
    </location>
</feature>
<feature type="region of interest" description="Disordered" evidence="4">
    <location>
        <begin position="185"/>
        <end position="290"/>
    </location>
</feature>
<dbReference type="Proteomes" id="UP000799778">
    <property type="component" value="Unassembled WGS sequence"/>
</dbReference>
<evidence type="ECO:0000256" key="2">
    <source>
        <dbReference type="ARBA" id="ARBA00022771"/>
    </source>
</evidence>
<feature type="compositionally biased region" description="Basic and acidic residues" evidence="4">
    <location>
        <begin position="109"/>
        <end position="118"/>
    </location>
</feature>
<keyword evidence="2" id="KW-0863">Zinc-finger</keyword>
<dbReference type="GO" id="GO:0071011">
    <property type="term" value="C:precatalytic spliceosome"/>
    <property type="evidence" value="ECO:0007669"/>
    <property type="project" value="TreeGrafter"/>
</dbReference>
<evidence type="ECO:0000256" key="4">
    <source>
        <dbReference type="SAM" id="MobiDB-lite"/>
    </source>
</evidence>
<evidence type="ECO:0000313" key="7">
    <source>
        <dbReference type="Proteomes" id="UP000799778"/>
    </source>
</evidence>
<keyword evidence="3" id="KW-0862">Zinc</keyword>
<dbReference type="AlphaFoldDB" id="A0A6A5Y1B3"/>
<dbReference type="InterPro" id="IPR036236">
    <property type="entry name" value="Znf_C2H2_sf"/>
</dbReference>
<dbReference type="SUPFAM" id="SSF57667">
    <property type="entry name" value="beta-beta-alpha zinc fingers"/>
    <property type="match status" value="1"/>
</dbReference>
<evidence type="ECO:0000256" key="1">
    <source>
        <dbReference type="ARBA" id="ARBA00022723"/>
    </source>
</evidence>
<dbReference type="RefSeq" id="XP_033387375.1">
    <property type="nucleotide sequence ID" value="XM_033527024.1"/>
</dbReference>
<feature type="region of interest" description="Disordered" evidence="4">
    <location>
        <begin position="29"/>
        <end position="118"/>
    </location>
</feature>
<keyword evidence="7" id="KW-1185">Reference proteome</keyword>
<accession>A0A6A5Y1B3</accession>
<dbReference type="EMBL" id="ML978067">
    <property type="protein sequence ID" value="KAF2019036.1"/>
    <property type="molecule type" value="Genomic_DNA"/>
</dbReference>
<dbReference type="OrthoDB" id="191651at2759"/>
<keyword evidence="1" id="KW-0479">Metal-binding</keyword>
<dbReference type="InterPro" id="IPR040023">
    <property type="entry name" value="WBP4"/>
</dbReference>
<gene>
    <name evidence="6" type="ORF">BU24DRAFT_418627</name>
</gene>